<evidence type="ECO:0000256" key="17">
    <source>
        <dbReference type="ARBA" id="ARBA00023136"/>
    </source>
</evidence>
<dbReference type="InterPro" id="IPR051716">
    <property type="entry name" value="Plant_RL_S/T_kinase"/>
</dbReference>
<dbReference type="GO" id="GO:0009611">
    <property type="term" value="P:response to wounding"/>
    <property type="evidence" value="ECO:0007669"/>
    <property type="project" value="UniProtKB-ARBA"/>
</dbReference>
<proteinExistence type="inferred from homology"/>
<dbReference type="EMBL" id="JAAWWB010000016">
    <property type="protein sequence ID" value="KAG6763323.1"/>
    <property type="molecule type" value="Genomic_DNA"/>
</dbReference>
<evidence type="ECO:0000256" key="7">
    <source>
        <dbReference type="ARBA" id="ARBA00022614"/>
    </source>
</evidence>
<keyword evidence="10 24" id="KW-0732">Signal</keyword>
<dbReference type="Pfam" id="PF00560">
    <property type="entry name" value="LRR_1"/>
    <property type="match status" value="8"/>
</dbReference>
<dbReference type="GO" id="GO:0006952">
    <property type="term" value="P:defense response"/>
    <property type="evidence" value="ECO:0007669"/>
    <property type="project" value="UniProtKB-KW"/>
</dbReference>
<dbReference type="CDD" id="cd14066">
    <property type="entry name" value="STKc_IRAK"/>
    <property type="match status" value="1"/>
</dbReference>
<evidence type="ECO:0000256" key="23">
    <source>
        <dbReference type="SAM" id="Phobius"/>
    </source>
</evidence>
<dbReference type="GO" id="GO:0009753">
    <property type="term" value="P:response to jasmonic acid"/>
    <property type="evidence" value="ECO:0007669"/>
    <property type="project" value="UniProtKB-ARBA"/>
</dbReference>
<evidence type="ECO:0000256" key="21">
    <source>
        <dbReference type="ARBA" id="ARBA00048679"/>
    </source>
</evidence>
<dbReference type="GO" id="GO:0051707">
    <property type="term" value="P:response to other organism"/>
    <property type="evidence" value="ECO:0007669"/>
    <property type="project" value="UniProtKB-ARBA"/>
</dbReference>
<dbReference type="InterPro" id="IPR001611">
    <property type="entry name" value="Leu-rich_rpt"/>
</dbReference>
<sequence>MSSVLNHALLLCWYFVSVYTVSGLNYDGSTLLSLLRQWNSVPPSITSSWNASDSTPCSWLGIGCDSRTHSAVSLNLSGYAISGQLGPEIGLLKHLKTIDLNTGNFSGDIPSQLGNCSLLEHLDLSINSFTGKIPDAFKCLQNLQYLSLSFNSLSGEIPESLTKLESLAELLLDHNSLEGRIPTGFSNCKNLDTVDMSFNSFSGGFPSDLGNFSSLAILAIINSHLGGAIPSSFGHLKNLSYLDLSQNQLSGRIPPELGDCESLTTLNLYTNQLEGEIPGELGRLSKLENLELFDNRLSGEIPISIWKIASLKSIYVYNNSLSGELPLEMTELRQLQNISLAQNQFYGVIPQTLGINSSLLWLDFVGNKFTGEIPPNLCYGQQLRILVMGSNQLQGSIPSDVGGCLTLWRLTLKENNLSGALPEFAENPILYHMDISKNNITGPIPPSIGNCSGLTFIYLSMNKLTGFIPSELGNLINLMVVDLSSNQLEGSLPSQLSRCYKLGEFDVGFNSLNGTIPSSLRNWTSLSTLVLSENHFTGGIPPFLPELGMLTELQLGGNILGGVIPSSIGSVRSLKYALNLSSNGFVGKLPSELGNLKMLERLDISNNNLTGTLAILDYILSWDKVNVSNNHFTGAIPETLMDLLNYSPSSFLGNPGLCVMCSPSSRITCPKNRNLLPCDSQTSNQNGLSKVAIVMIALAPDVAVSVLLGVVYLFIRRRRYNQDVRITSLEGPSAQLNKVLEVTDNLNDRHIIGRGAHGTVYKASLGGDKIFAVKKIVFAGHKERNKSMVREIQTIGKIRHRNLLRLEEFWFQKDYGLILFTYMQNGSLYDVLHGTRAPPILDWEMRYKIAIGIAHGLEYIHYDCDPPIVHRDIKPENILLDSDMEPHISDFGIAKLMDQSSASAQSLSVVGTIGYIAPENAFTTRKTKESDVYSYGVVLLELITRKKALDPSFTEGTAIVGWVRSVWNITEDINRIADSSLGEEFLSSYSIKDQVINVLLMALRCTEEEPSKRPSMRDVACSNDSIFIYYAGHGSPGVVSKYSTLKLVSLGLRLKALPRIWSVHAITATNGHEISYAAYCPEQHPSPPSEFLAGMGDDVFTISWMEDKCGANDRASPALAHGMLLLILEAPFKMN</sequence>
<dbReference type="InterPro" id="IPR008271">
    <property type="entry name" value="Ser/Thr_kinase_AS"/>
</dbReference>
<evidence type="ECO:0000256" key="15">
    <source>
        <dbReference type="ARBA" id="ARBA00022840"/>
    </source>
</evidence>
<comment type="subcellular location">
    <subcellularLocation>
        <location evidence="1">Cell membrane</location>
        <topology evidence="1">Single-pass type I membrane protein</topology>
    </subcellularLocation>
</comment>
<keyword evidence="12 22" id="KW-0547">Nucleotide-binding</keyword>
<comment type="catalytic activity">
    <reaction evidence="20">
        <text>L-threonyl-[protein] + ATP = O-phospho-L-threonyl-[protein] + ADP + H(+)</text>
        <dbReference type="Rhea" id="RHEA:46608"/>
        <dbReference type="Rhea" id="RHEA-COMP:11060"/>
        <dbReference type="Rhea" id="RHEA-COMP:11605"/>
        <dbReference type="ChEBI" id="CHEBI:15378"/>
        <dbReference type="ChEBI" id="CHEBI:30013"/>
        <dbReference type="ChEBI" id="CHEBI:30616"/>
        <dbReference type="ChEBI" id="CHEBI:61977"/>
        <dbReference type="ChEBI" id="CHEBI:456216"/>
        <dbReference type="EC" id="2.7.11.1"/>
    </reaction>
</comment>
<evidence type="ECO:0000256" key="22">
    <source>
        <dbReference type="PROSITE-ProRule" id="PRU10141"/>
    </source>
</evidence>
<keyword evidence="11" id="KW-0677">Repeat</keyword>
<protein>
    <recommendedName>
        <fullName evidence="3">non-specific serine/threonine protein kinase</fullName>
        <ecNumber evidence="3">2.7.11.1</ecNumber>
    </recommendedName>
</protein>
<dbReference type="PANTHER" id="PTHR48053:SF113">
    <property type="entry name" value="PROTEIN KINASE DOMAIN-CONTAINING PROTEIN"/>
    <property type="match status" value="1"/>
</dbReference>
<dbReference type="InterPro" id="IPR017441">
    <property type="entry name" value="Protein_kinase_ATP_BS"/>
</dbReference>
<evidence type="ECO:0000256" key="24">
    <source>
        <dbReference type="SAM" id="SignalP"/>
    </source>
</evidence>
<evidence type="ECO:0000256" key="6">
    <source>
        <dbReference type="ARBA" id="ARBA00022553"/>
    </source>
</evidence>
<dbReference type="FunFam" id="1.10.510.10:FF:000569">
    <property type="entry name" value="Serine/threonine-protein kinase-like protein CCR4"/>
    <property type="match status" value="1"/>
</dbReference>
<evidence type="ECO:0000256" key="19">
    <source>
        <dbReference type="ARBA" id="ARBA00023180"/>
    </source>
</evidence>
<comment type="similarity">
    <text evidence="2">Belongs to the protein kinase superfamily. Ser/Thr protein kinase family.</text>
</comment>
<comment type="caution">
    <text evidence="26">The sequence shown here is derived from an EMBL/GenBank/DDBJ whole genome shotgun (WGS) entry which is preliminary data.</text>
</comment>
<dbReference type="FunFam" id="3.80.10.10:FF:000919">
    <property type="entry name" value="Leucine-rich repeat receptor-like protein kinase PEPR1"/>
    <property type="match status" value="1"/>
</dbReference>
<evidence type="ECO:0000313" key="27">
    <source>
        <dbReference type="Proteomes" id="UP000886885"/>
    </source>
</evidence>
<keyword evidence="15 22" id="KW-0067">ATP-binding</keyword>
<keyword evidence="4" id="KW-1003">Cell membrane</keyword>
<evidence type="ECO:0000256" key="20">
    <source>
        <dbReference type="ARBA" id="ARBA00047899"/>
    </source>
</evidence>
<name>A0A8X7ZBE0_POPTO</name>
<evidence type="ECO:0000256" key="11">
    <source>
        <dbReference type="ARBA" id="ARBA00022737"/>
    </source>
</evidence>
<evidence type="ECO:0000256" key="18">
    <source>
        <dbReference type="ARBA" id="ARBA00023170"/>
    </source>
</evidence>
<dbReference type="FunFam" id="3.80.10.10:FF:000627">
    <property type="entry name" value="Probable leucine-rich repeat receptor-like protein kinase At2g33170"/>
    <property type="match status" value="1"/>
</dbReference>
<dbReference type="GO" id="GO:0005524">
    <property type="term" value="F:ATP binding"/>
    <property type="evidence" value="ECO:0007669"/>
    <property type="project" value="UniProtKB-UniRule"/>
</dbReference>
<feature type="binding site" evidence="22">
    <location>
        <position position="775"/>
    </location>
    <ligand>
        <name>ATP</name>
        <dbReference type="ChEBI" id="CHEBI:30616"/>
    </ligand>
</feature>
<feature type="signal peptide" evidence="24">
    <location>
        <begin position="1"/>
        <end position="23"/>
    </location>
</feature>
<evidence type="ECO:0000256" key="9">
    <source>
        <dbReference type="ARBA" id="ARBA00022692"/>
    </source>
</evidence>
<accession>A0A8X7ZBE0</accession>
<dbReference type="PROSITE" id="PS00107">
    <property type="entry name" value="PROTEIN_KINASE_ATP"/>
    <property type="match status" value="1"/>
</dbReference>
<dbReference type="OrthoDB" id="676979at2759"/>
<dbReference type="EC" id="2.7.11.1" evidence="3"/>
<feature type="domain" description="Protein kinase" evidence="25">
    <location>
        <begin position="746"/>
        <end position="1028"/>
    </location>
</feature>
<feature type="transmembrane region" description="Helical" evidence="23">
    <location>
        <begin position="691"/>
        <end position="715"/>
    </location>
</feature>
<evidence type="ECO:0000256" key="8">
    <source>
        <dbReference type="ARBA" id="ARBA00022679"/>
    </source>
</evidence>
<keyword evidence="8" id="KW-0808">Transferase</keyword>
<keyword evidence="18" id="KW-0675">Receptor</keyword>
<keyword evidence="9 23" id="KW-0812">Transmembrane</keyword>
<keyword evidence="5" id="KW-0723">Serine/threonine-protein kinase</keyword>
<evidence type="ECO:0000256" key="13">
    <source>
        <dbReference type="ARBA" id="ARBA00022777"/>
    </source>
</evidence>
<organism evidence="26 27">
    <name type="scientific">Populus tomentosa</name>
    <name type="common">Chinese white poplar</name>
    <dbReference type="NCBI Taxonomy" id="118781"/>
    <lineage>
        <taxon>Eukaryota</taxon>
        <taxon>Viridiplantae</taxon>
        <taxon>Streptophyta</taxon>
        <taxon>Embryophyta</taxon>
        <taxon>Tracheophyta</taxon>
        <taxon>Spermatophyta</taxon>
        <taxon>Magnoliopsida</taxon>
        <taxon>eudicotyledons</taxon>
        <taxon>Gunneridae</taxon>
        <taxon>Pentapetalae</taxon>
        <taxon>rosids</taxon>
        <taxon>fabids</taxon>
        <taxon>Malpighiales</taxon>
        <taxon>Salicaceae</taxon>
        <taxon>Saliceae</taxon>
        <taxon>Populus</taxon>
    </lineage>
</organism>
<evidence type="ECO:0000256" key="1">
    <source>
        <dbReference type="ARBA" id="ARBA00004251"/>
    </source>
</evidence>
<keyword evidence="19" id="KW-0325">Glycoprotein</keyword>
<dbReference type="AlphaFoldDB" id="A0A8X7ZBE0"/>
<gene>
    <name evidence="26" type="ORF">POTOM_030737</name>
</gene>
<keyword evidence="6" id="KW-0597">Phosphoprotein</keyword>
<dbReference type="GO" id="GO:0004674">
    <property type="term" value="F:protein serine/threonine kinase activity"/>
    <property type="evidence" value="ECO:0007669"/>
    <property type="project" value="UniProtKB-KW"/>
</dbReference>
<evidence type="ECO:0000256" key="12">
    <source>
        <dbReference type="ARBA" id="ARBA00022741"/>
    </source>
</evidence>
<dbReference type="Pfam" id="PF08263">
    <property type="entry name" value="LRRNT_2"/>
    <property type="match status" value="1"/>
</dbReference>
<evidence type="ECO:0000256" key="14">
    <source>
        <dbReference type="ARBA" id="ARBA00022821"/>
    </source>
</evidence>
<dbReference type="Pfam" id="PF00069">
    <property type="entry name" value="Pkinase"/>
    <property type="match status" value="1"/>
</dbReference>
<evidence type="ECO:0000256" key="4">
    <source>
        <dbReference type="ARBA" id="ARBA00022475"/>
    </source>
</evidence>
<dbReference type="GO" id="GO:0005886">
    <property type="term" value="C:plasma membrane"/>
    <property type="evidence" value="ECO:0007669"/>
    <property type="project" value="UniProtKB-SubCell"/>
</dbReference>
<dbReference type="InterPro" id="IPR003591">
    <property type="entry name" value="Leu-rich_rpt_typical-subtyp"/>
</dbReference>
<evidence type="ECO:0000256" key="16">
    <source>
        <dbReference type="ARBA" id="ARBA00022989"/>
    </source>
</evidence>
<dbReference type="PANTHER" id="PTHR48053">
    <property type="entry name" value="LEUCINE RICH REPEAT FAMILY PROTEIN, EXPRESSED"/>
    <property type="match status" value="1"/>
</dbReference>
<evidence type="ECO:0000256" key="10">
    <source>
        <dbReference type="ARBA" id="ARBA00022729"/>
    </source>
</evidence>
<keyword evidence="14" id="KW-0611">Plant defense</keyword>
<dbReference type="SMART" id="SM00369">
    <property type="entry name" value="LRR_TYP"/>
    <property type="match status" value="5"/>
</dbReference>
<dbReference type="PROSITE" id="PS50011">
    <property type="entry name" value="PROTEIN_KINASE_DOM"/>
    <property type="match status" value="1"/>
</dbReference>
<feature type="chain" id="PRO_5036496340" description="non-specific serine/threonine protein kinase" evidence="24">
    <location>
        <begin position="24"/>
        <end position="1135"/>
    </location>
</feature>
<dbReference type="FunFam" id="3.30.200.20:FF:000260">
    <property type="entry name" value="LRR receptor-like serine/threonine-protein kinase RPK2"/>
    <property type="match status" value="1"/>
</dbReference>
<dbReference type="FunFam" id="3.80.10.10:FF:000905">
    <property type="entry name" value="Receptor-like protein kinase 7"/>
    <property type="match status" value="1"/>
</dbReference>
<dbReference type="SMART" id="SM00220">
    <property type="entry name" value="S_TKc"/>
    <property type="match status" value="1"/>
</dbReference>
<keyword evidence="16 23" id="KW-1133">Transmembrane helix</keyword>
<evidence type="ECO:0000256" key="5">
    <source>
        <dbReference type="ARBA" id="ARBA00022527"/>
    </source>
</evidence>
<dbReference type="InterPro" id="IPR000719">
    <property type="entry name" value="Prot_kinase_dom"/>
</dbReference>
<evidence type="ECO:0000259" key="25">
    <source>
        <dbReference type="PROSITE" id="PS50011"/>
    </source>
</evidence>
<dbReference type="Proteomes" id="UP000886885">
    <property type="component" value="Chromosome 8D"/>
</dbReference>
<keyword evidence="7" id="KW-0433">Leucine-rich repeat</keyword>
<keyword evidence="27" id="KW-1185">Reference proteome</keyword>
<comment type="catalytic activity">
    <reaction evidence="21">
        <text>L-seryl-[protein] + ATP = O-phospho-L-seryl-[protein] + ADP + H(+)</text>
        <dbReference type="Rhea" id="RHEA:17989"/>
        <dbReference type="Rhea" id="RHEA-COMP:9863"/>
        <dbReference type="Rhea" id="RHEA-COMP:11604"/>
        <dbReference type="ChEBI" id="CHEBI:15378"/>
        <dbReference type="ChEBI" id="CHEBI:29999"/>
        <dbReference type="ChEBI" id="CHEBI:30616"/>
        <dbReference type="ChEBI" id="CHEBI:83421"/>
        <dbReference type="ChEBI" id="CHEBI:456216"/>
        <dbReference type="EC" id="2.7.11.1"/>
    </reaction>
</comment>
<dbReference type="PROSITE" id="PS00108">
    <property type="entry name" value="PROTEIN_KINASE_ST"/>
    <property type="match status" value="1"/>
</dbReference>
<dbReference type="InterPro" id="IPR013210">
    <property type="entry name" value="LRR_N_plant-typ"/>
</dbReference>
<evidence type="ECO:0000256" key="2">
    <source>
        <dbReference type="ARBA" id="ARBA00008684"/>
    </source>
</evidence>
<keyword evidence="13" id="KW-0418">Kinase</keyword>
<reference evidence="26" key="1">
    <citation type="journal article" date="2020" name="bioRxiv">
        <title>Hybrid origin of Populus tomentosa Carr. identified through genome sequencing and phylogenomic analysis.</title>
        <authorList>
            <person name="An X."/>
            <person name="Gao K."/>
            <person name="Chen Z."/>
            <person name="Li J."/>
            <person name="Yang X."/>
            <person name="Yang X."/>
            <person name="Zhou J."/>
            <person name="Guo T."/>
            <person name="Zhao T."/>
            <person name="Huang S."/>
            <person name="Miao D."/>
            <person name="Khan W.U."/>
            <person name="Rao P."/>
            <person name="Ye M."/>
            <person name="Lei B."/>
            <person name="Liao W."/>
            <person name="Wang J."/>
            <person name="Ji L."/>
            <person name="Li Y."/>
            <person name="Guo B."/>
            <person name="Mustafa N.S."/>
            <person name="Li S."/>
            <person name="Yun Q."/>
            <person name="Keller S.R."/>
            <person name="Mao J."/>
            <person name="Zhang R."/>
            <person name="Strauss S.H."/>
        </authorList>
    </citation>
    <scope>NUCLEOTIDE SEQUENCE</scope>
    <source>
        <strain evidence="26">GM15</strain>
        <tissue evidence="26">Leaf</tissue>
    </source>
</reference>
<evidence type="ECO:0000256" key="3">
    <source>
        <dbReference type="ARBA" id="ARBA00012513"/>
    </source>
</evidence>
<evidence type="ECO:0000313" key="26">
    <source>
        <dbReference type="EMBL" id="KAG6763323.1"/>
    </source>
</evidence>
<dbReference type="Pfam" id="PF13855">
    <property type="entry name" value="LRR_8"/>
    <property type="match status" value="2"/>
</dbReference>
<keyword evidence="17 23" id="KW-0472">Membrane</keyword>